<evidence type="ECO:0000313" key="2">
    <source>
        <dbReference type="Proteomes" id="UP001295444"/>
    </source>
</evidence>
<protein>
    <submittedName>
        <fullName evidence="1">Uncharacterized protein</fullName>
    </submittedName>
</protein>
<reference evidence="1" key="1">
    <citation type="submission" date="2022-03" db="EMBL/GenBank/DDBJ databases">
        <authorList>
            <person name="Alioto T."/>
            <person name="Alioto T."/>
            <person name="Gomez Garrido J."/>
        </authorList>
    </citation>
    <scope>NUCLEOTIDE SEQUENCE</scope>
</reference>
<proteinExistence type="predicted"/>
<evidence type="ECO:0000313" key="1">
    <source>
        <dbReference type="EMBL" id="CAH2224507.1"/>
    </source>
</evidence>
<dbReference type="EMBL" id="OW240912">
    <property type="protein sequence ID" value="CAH2224507.1"/>
    <property type="molecule type" value="Genomic_DNA"/>
</dbReference>
<feature type="non-terminal residue" evidence="1">
    <location>
        <position position="1"/>
    </location>
</feature>
<gene>
    <name evidence="1" type="ORF">PECUL_23A032452</name>
</gene>
<dbReference type="Proteomes" id="UP001295444">
    <property type="component" value="Chromosome 01"/>
</dbReference>
<organism evidence="1 2">
    <name type="scientific">Pelobates cultripes</name>
    <name type="common">Western spadefoot toad</name>
    <dbReference type="NCBI Taxonomy" id="61616"/>
    <lineage>
        <taxon>Eukaryota</taxon>
        <taxon>Metazoa</taxon>
        <taxon>Chordata</taxon>
        <taxon>Craniata</taxon>
        <taxon>Vertebrata</taxon>
        <taxon>Euteleostomi</taxon>
        <taxon>Amphibia</taxon>
        <taxon>Batrachia</taxon>
        <taxon>Anura</taxon>
        <taxon>Pelobatoidea</taxon>
        <taxon>Pelobatidae</taxon>
        <taxon>Pelobates</taxon>
    </lineage>
</organism>
<feature type="non-terminal residue" evidence="1">
    <location>
        <position position="75"/>
    </location>
</feature>
<name>A0AAD1R695_PELCU</name>
<keyword evidence="2" id="KW-1185">Reference proteome</keyword>
<dbReference type="AlphaFoldDB" id="A0AAD1R695"/>
<accession>A0AAD1R695</accession>
<sequence>AFSMEIQDITNQVNSLALAKTAHALTKLKLRTYTQGNRAGKHLATLLKKQQAQSKIPHLVTTSGDKIYNPQDIND</sequence>